<name>A0A369IXL2_HYPMA</name>
<dbReference type="AlphaFoldDB" id="A0A369IXL2"/>
<evidence type="ECO:0000313" key="2">
    <source>
        <dbReference type="EMBL" id="RDB14531.1"/>
    </source>
</evidence>
<dbReference type="InParanoid" id="A0A369IXL2"/>
<protein>
    <submittedName>
        <fullName evidence="2">Uncharacterized protein</fullName>
    </submittedName>
</protein>
<organism evidence="2 3">
    <name type="scientific">Hypsizygus marmoreus</name>
    <name type="common">White beech mushroom</name>
    <name type="synonym">Agaricus marmoreus</name>
    <dbReference type="NCBI Taxonomy" id="39966"/>
    <lineage>
        <taxon>Eukaryota</taxon>
        <taxon>Fungi</taxon>
        <taxon>Dikarya</taxon>
        <taxon>Basidiomycota</taxon>
        <taxon>Agaricomycotina</taxon>
        <taxon>Agaricomycetes</taxon>
        <taxon>Agaricomycetidae</taxon>
        <taxon>Agaricales</taxon>
        <taxon>Tricholomatineae</taxon>
        <taxon>Lyophyllaceae</taxon>
        <taxon>Hypsizygus</taxon>
    </lineage>
</organism>
<feature type="compositionally biased region" description="Basic residues" evidence="1">
    <location>
        <begin position="191"/>
        <end position="200"/>
    </location>
</feature>
<feature type="region of interest" description="Disordered" evidence="1">
    <location>
        <begin position="61"/>
        <end position="83"/>
    </location>
</feature>
<dbReference type="STRING" id="39966.A0A369IXL2"/>
<feature type="region of interest" description="Disordered" evidence="1">
    <location>
        <begin position="1"/>
        <end position="34"/>
    </location>
</feature>
<proteinExistence type="predicted"/>
<feature type="region of interest" description="Disordered" evidence="1">
    <location>
        <begin position="137"/>
        <end position="200"/>
    </location>
</feature>
<gene>
    <name evidence="2" type="ORF">Hypma_016338</name>
</gene>
<comment type="caution">
    <text evidence="2">The sequence shown here is derived from an EMBL/GenBank/DDBJ whole genome shotgun (WGS) entry which is preliminary data.</text>
</comment>
<keyword evidence="3" id="KW-1185">Reference proteome</keyword>
<reference evidence="2" key="1">
    <citation type="submission" date="2018-04" db="EMBL/GenBank/DDBJ databases">
        <title>Whole genome sequencing of Hypsizygus marmoreus.</title>
        <authorList>
            <person name="Choi I.-G."/>
            <person name="Min B."/>
            <person name="Kim J.-G."/>
            <person name="Kim S."/>
            <person name="Oh Y.-L."/>
            <person name="Kong W.-S."/>
            <person name="Park H."/>
            <person name="Jeong J."/>
            <person name="Song E.-S."/>
        </authorList>
    </citation>
    <scope>NUCLEOTIDE SEQUENCE [LARGE SCALE GENOMIC DNA]</scope>
    <source>
        <strain evidence="2">51987-8</strain>
    </source>
</reference>
<dbReference type="EMBL" id="LUEZ02000096">
    <property type="protein sequence ID" value="RDB14531.1"/>
    <property type="molecule type" value="Genomic_DNA"/>
</dbReference>
<accession>A0A369IXL2</accession>
<dbReference type="Proteomes" id="UP000076154">
    <property type="component" value="Unassembled WGS sequence"/>
</dbReference>
<evidence type="ECO:0000313" key="3">
    <source>
        <dbReference type="Proteomes" id="UP000076154"/>
    </source>
</evidence>
<dbReference type="OrthoDB" id="3227715at2759"/>
<feature type="compositionally biased region" description="Polar residues" evidence="1">
    <location>
        <begin position="20"/>
        <end position="34"/>
    </location>
</feature>
<evidence type="ECO:0000256" key="1">
    <source>
        <dbReference type="SAM" id="MobiDB-lite"/>
    </source>
</evidence>
<sequence length="200" mass="22663">MPPNQHHTEYAPPVIRAPSPASSIGTTYGEDQTSFSDCEEQISQAAFEKKWEDRIGLGKPREEEEWANQEPLLVRPEPRSEEEHRMHERIMICLREAVQSLEDNELFERTMLRGSQAALEPQPSTTDIDTLMRSMMVAPQPSPTDGSDARGRPTHTKQPDVTNGPWTVNGYGGQDRFMKESLFPSEVQTGKRSRNGSRRN</sequence>